<dbReference type="PROSITE" id="PS51318">
    <property type="entry name" value="TAT"/>
    <property type="match status" value="1"/>
</dbReference>
<dbReference type="RefSeq" id="WP_245804929.1">
    <property type="nucleotide sequence ID" value="NZ_FPJG01000006.1"/>
</dbReference>
<dbReference type="PANTHER" id="PTHR43135:SF3">
    <property type="entry name" value="ALPHA-D-RIBOSE 1-METHYLPHOSPHONATE 5-TRIPHOSPHATE DIPHOSPHATASE"/>
    <property type="match status" value="1"/>
</dbReference>
<reference evidence="4" key="1">
    <citation type="submission" date="2016-11" db="EMBL/GenBank/DDBJ databases">
        <authorList>
            <person name="Varghese N."/>
            <person name="Submissions S."/>
        </authorList>
    </citation>
    <scope>NUCLEOTIDE SEQUENCE [LARGE SCALE GENOMIC DNA]</scope>
    <source>
        <strain evidence="4">DSM 44671</strain>
    </source>
</reference>
<dbReference type="SUPFAM" id="SSF51338">
    <property type="entry name" value="Composite domain of metallo-dependent hydrolases"/>
    <property type="match status" value="1"/>
</dbReference>
<accession>A0A1K1QRA4</accession>
<dbReference type="STRING" id="546364.SAMN04489730_2103"/>
<evidence type="ECO:0000313" key="3">
    <source>
        <dbReference type="EMBL" id="SFW62244.1"/>
    </source>
</evidence>
<name>A0A1K1QRA4_9PSEU</name>
<dbReference type="GO" id="GO:0016810">
    <property type="term" value="F:hydrolase activity, acting on carbon-nitrogen (but not peptide) bonds"/>
    <property type="evidence" value="ECO:0007669"/>
    <property type="project" value="InterPro"/>
</dbReference>
<dbReference type="InterPro" id="IPR051781">
    <property type="entry name" value="Metallo-dep_Hydrolase"/>
</dbReference>
<feature type="chain" id="PRO_5012001196" evidence="1">
    <location>
        <begin position="34"/>
        <end position="508"/>
    </location>
</feature>
<organism evidence="3 4">
    <name type="scientific">Amycolatopsis australiensis</name>
    <dbReference type="NCBI Taxonomy" id="546364"/>
    <lineage>
        <taxon>Bacteria</taxon>
        <taxon>Bacillati</taxon>
        <taxon>Actinomycetota</taxon>
        <taxon>Actinomycetes</taxon>
        <taxon>Pseudonocardiales</taxon>
        <taxon>Pseudonocardiaceae</taxon>
        <taxon>Amycolatopsis</taxon>
    </lineage>
</organism>
<dbReference type="Gene3D" id="3.20.20.140">
    <property type="entry name" value="Metal-dependent hydrolases"/>
    <property type="match status" value="2"/>
</dbReference>
<dbReference type="InterPro" id="IPR011059">
    <property type="entry name" value="Metal-dep_hydrolase_composite"/>
</dbReference>
<keyword evidence="1" id="KW-0732">Signal</keyword>
<dbReference type="Proteomes" id="UP000182740">
    <property type="component" value="Unassembled WGS sequence"/>
</dbReference>
<evidence type="ECO:0000313" key="4">
    <source>
        <dbReference type="Proteomes" id="UP000182740"/>
    </source>
</evidence>
<dbReference type="Gene3D" id="2.30.40.10">
    <property type="entry name" value="Urease, subunit C, domain 1"/>
    <property type="match status" value="1"/>
</dbReference>
<dbReference type="Pfam" id="PF01979">
    <property type="entry name" value="Amidohydro_1"/>
    <property type="match status" value="1"/>
</dbReference>
<dbReference type="InterPro" id="IPR006680">
    <property type="entry name" value="Amidohydro-rel"/>
</dbReference>
<dbReference type="SUPFAM" id="SSF51556">
    <property type="entry name" value="Metallo-dependent hydrolases"/>
    <property type="match status" value="1"/>
</dbReference>
<dbReference type="InterPro" id="IPR032466">
    <property type="entry name" value="Metal_Hydrolase"/>
</dbReference>
<dbReference type="EMBL" id="FPJG01000006">
    <property type="protein sequence ID" value="SFW62244.1"/>
    <property type="molecule type" value="Genomic_DNA"/>
</dbReference>
<dbReference type="InterPro" id="IPR006311">
    <property type="entry name" value="TAT_signal"/>
</dbReference>
<feature type="signal peptide" evidence="1">
    <location>
        <begin position="1"/>
        <end position="33"/>
    </location>
</feature>
<feature type="domain" description="Amidohydrolase-related" evidence="2">
    <location>
        <begin position="358"/>
        <end position="471"/>
    </location>
</feature>
<gene>
    <name evidence="3" type="ORF">SAMN04489730_2103</name>
</gene>
<dbReference type="PANTHER" id="PTHR43135">
    <property type="entry name" value="ALPHA-D-RIBOSE 1-METHYLPHOSPHONATE 5-TRIPHOSPHATE DIPHOSPHATASE"/>
    <property type="match status" value="1"/>
</dbReference>
<evidence type="ECO:0000256" key="1">
    <source>
        <dbReference type="SAM" id="SignalP"/>
    </source>
</evidence>
<evidence type="ECO:0000259" key="2">
    <source>
        <dbReference type="Pfam" id="PF01979"/>
    </source>
</evidence>
<sequence length="508" mass="54444">MVRVEANRRDFLRWLVTAGAGLAAAGVAPAVFAQEAAAAGSDIVVLRGVTVVDGTDGPARPGSAVVLVGDRIAWVGPSAEVPRCGTARVVDGRGRHLVPGLWDMHTHGLDYEQLWPPLFLANGVTGIREMQGYAENRATRDKIARGELLGPRVVLASAIIDGPVSLLGPPAVQVADAGQARAAVRTAAAQGADFVKVYSYLPLECFAAVADECRRHGLTFAGHWPYRVRQLDAAKAGQRSFEHLFGLPIATSSRRDEFLARLDATPFDPDAKRAFFNLARELDRQAALAYDPATAERHFAGLKALGSRLSPTFAVNRVISRSADAYAHDPRLKYVSPDIRGFWADRLPLFAPDSPRKIAQQEAYFEAQLRLVGEAHRAGVGLLGGTDCLNPYVFPGFSLHDELDFLVEAGLSPRQALQAVTRDAARFLGRSATTGTITPGKVADLVLLDADPLADIRAVRRIDTVVTAGRVLDRGTLDRMLADAETAANQPAPPGNARSVRLPVHGCC</sequence>
<protein>
    <submittedName>
        <fullName evidence="3">Imidazolonepropionase</fullName>
    </submittedName>
</protein>
<proteinExistence type="predicted"/>
<keyword evidence="4" id="KW-1185">Reference proteome</keyword>
<dbReference type="AlphaFoldDB" id="A0A1K1QRA4"/>